<organism evidence="1 2">
    <name type="scientific">Escherichia coli</name>
    <dbReference type="NCBI Taxonomy" id="562"/>
    <lineage>
        <taxon>Bacteria</taxon>
        <taxon>Pseudomonadati</taxon>
        <taxon>Pseudomonadota</taxon>
        <taxon>Gammaproteobacteria</taxon>
        <taxon>Enterobacterales</taxon>
        <taxon>Enterobacteriaceae</taxon>
        <taxon>Escherichia</taxon>
    </lineage>
</organism>
<dbReference type="Proteomes" id="UP000236551">
    <property type="component" value="Chromosome"/>
</dbReference>
<dbReference type="Pfam" id="PF10618">
    <property type="entry name" value="Tail_tube"/>
    <property type="match status" value="1"/>
</dbReference>
<accession>A0A2H4TLX1</accession>
<proteinExistence type="predicted"/>
<dbReference type="AlphaFoldDB" id="A0A2H4TLX1"/>
<dbReference type="EMBL" id="CP024978">
    <property type="protein sequence ID" value="ATZ30543.1"/>
    <property type="molecule type" value="Genomic_DNA"/>
</dbReference>
<gene>
    <name evidence="1" type="ORF">CV83915_00164</name>
</gene>
<reference evidence="1 2" key="1">
    <citation type="submission" date="2017-11" db="EMBL/GenBank/DDBJ databases">
        <title>Escherichia coli CV839-15 Genome sequencing and assembly.</title>
        <authorList>
            <person name="Li Z."/>
            <person name="Song N."/>
            <person name="Li W."/>
            <person name="Philip H.R."/>
            <person name="Bu Z."/>
            <person name="Siguo L."/>
        </authorList>
    </citation>
    <scope>NUCLEOTIDE SEQUENCE [LARGE SCALE GENOMIC DNA]</scope>
    <source>
        <strain evidence="1 2">CV839-15</strain>
    </source>
</reference>
<dbReference type="RefSeq" id="WP_049595179.1">
    <property type="nucleotide sequence ID" value="NZ_BDPF01000007.1"/>
</dbReference>
<protein>
    <submittedName>
        <fullName evidence="1">Phage tail protein</fullName>
    </submittedName>
</protein>
<evidence type="ECO:0000313" key="1">
    <source>
        <dbReference type="EMBL" id="ATZ30543.1"/>
    </source>
</evidence>
<sequence length="121" mass="13135">MMSQNALAGTCTVTIDGVSVNVAGTFRYSVGEIERETLTGMSGIHGFKESYKAPFIEMTVRDSGSLSLKDFAAYTDVTVAAYLVNGKTILGQNMWLTGRIETDNNDATFTARFEGREVTES</sequence>
<dbReference type="InterPro" id="IPR019596">
    <property type="entry name" value="Phage_Mu_GpM_tail_tub"/>
</dbReference>
<evidence type="ECO:0000313" key="2">
    <source>
        <dbReference type="Proteomes" id="UP000236551"/>
    </source>
</evidence>
<name>A0A2H4TLX1_ECOLX</name>